<evidence type="ECO:0000313" key="3">
    <source>
        <dbReference type="Proteomes" id="UP000447833"/>
    </source>
</evidence>
<dbReference type="RefSeq" id="WP_160919928.1">
    <property type="nucleotide sequence ID" value="NZ_WMEY01000004.1"/>
</dbReference>
<feature type="transmembrane region" description="Helical" evidence="1">
    <location>
        <begin position="6"/>
        <end position="28"/>
    </location>
</feature>
<accession>A0A845F102</accession>
<keyword evidence="1" id="KW-1133">Transmembrane helix</keyword>
<dbReference type="AlphaFoldDB" id="A0A845F102"/>
<organism evidence="2 3">
    <name type="scientific">Guptibacillus hwajinpoensis</name>
    <dbReference type="NCBI Taxonomy" id="208199"/>
    <lineage>
        <taxon>Bacteria</taxon>
        <taxon>Bacillati</taxon>
        <taxon>Bacillota</taxon>
        <taxon>Bacilli</taxon>
        <taxon>Bacillales</taxon>
        <taxon>Guptibacillaceae</taxon>
        <taxon>Guptibacillus</taxon>
    </lineage>
</organism>
<sequence>MKAKTFLHILGWVILGSWLIHFLAFYFIDSERKVYSIEKIIEGVVFIVLVVPVYFSGVTLYYKFFDGEG</sequence>
<keyword evidence="1" id="KW-0812">Transmembrane</keyword>
<keyword evidence="1" id="KW-0472">Membrane</keyword>
<gene>
    <name evidence="2" type="ORF">GLW07_14075</name>
</gene>
<evidence type="ECO:0000256" key="1">
    <source>
        <dbReference type="SAM" id="Phobius"/>
    </source>
</evidence>
<dbReference type="EMBL" id="WMEY01000004">
    <property type="protein sequence ID" value="MYL64481.1"/>
    <property type="molecule type" value="Genomic_DNA"/>
</dbReference>
<evidence type="ECO:0000313" key="2">
    <source>
        <dbReference type="EMBL" id="MYL64481.1"/>
    </source>
</evidence>
<reference evidence="2 3" key="1">
    <citation type="submission" date="2019-11" db="EMBL/GenBank/DDBJ databases">
        <title>Genome sequences of 17 halophilic strains isolated from different environments.</title>
        <authorList>
            <person name="Furrow R.E."/>
        </authorList>
    </citation>
    <scope>NUCLEOTIDE SEQUENCE [LARGE SCALE GENOMIC DNA]</scope>
    <source>
        <strain evidence="2 3">22506_14_FS</strain>
    </source>
</reference>
<proteinExistence type="predicted"/>
<protein>
    <submittedName>
        <fullName evidence="2">Uncharacterized protein</fullName>
    </submittedName>
</protein>
<name>A0A845F102_9BACL</name>
<feature type="transmembrane region" description="Helical" evidence="1">
    <location>
        <begin position="40"/>
        <end position="62"/>
    </location>
</feature>
<dbReference type="Proteomes" id="UP000447833">
    <property type="component" value="Unassembled WGS sequence"/>
</dbReference>
<comment type="caution">
    <text evidence="2">The sequence shown here is derived from an EMBL/GenBank/DDBJ whole genome shotgun (WGS) entry which is preliminary data.</text>
</comment>